<dbReference type="Proteomes" id="UP001262889">
    <property type="component" value="Unassembled WGS sequence"/>
</dbReference>
<accession>A0ABU3C769</accession>
<dbReference type="Pfam" id="PF09357">
    <property type="entry name" value="RteC"/>
    <property type="match status" value="1"/>
</dbReference>
<sequence>MFESIIENFRAEVEKIMREKDQSYLTKANLGIELCNKTLFALKEITDREDFENVPAEISFFKEIKPVPMSYLIYFSEVRSCEMRKPKAGAAYQARFFEKEIRKINKFFYRNVDFAHYMEQGYAYLDHQIFTRNYNKNFPFTPTINYYQYPEFSTSHDMLWSKIKAMYRFLHYIREAMQKIRPESFAWPTEKRHRVLVWTASKTALVELIYALYCDEALNHGSVDLKTITQSFEDFFNIRLKNTSKTYMEIKARKGSKTKYLDELGIKFQLKMEREDGVD</sequence>
<evidence type="ECO:0000313" key="1">
    <source>
        <dbReference type="EMBL" id="MDT0642186.1"/>
    </source>
</evidence>
<organism evidence="1 2">
    <name type="scientific">Autumnicola tepida</name>
    <dbReference type="NCBI Taxonomy" id="3075595"/>
    <lineage>
        <taxon>Bacteria</taxon>
        <taxon>Pseudomonadati</taxon>
        <taxon>Bacteroidota</taxon>
        <taxon>Flavobacteriia</taxon>
        <taxon>Flavobacteriales</taxon>
        <taxon>Flavobacteriaceae</taxon>
        <taxon>Autumnicola</taxon>
    </lineage>
</organism>
<dbReference type="InterPro" id="IPR018534">
    <property type="entry name" value="Tet_reg_excision_RteC"/>
</dbReference>
<proteinExistence type="predicted"/>
<reference evidence="1 2" key="1">
    <citation type="submission" date="2023-09" db="EMBL/GenBank/DDBJ databases">
        <authorList>
            <person name="Rey-Velasco X."/>
        </authorList>
    </citation>
    <scope>NUCLEOTIDE SEQUENCE [LARGE SCALE GENOMIC DNA]</scope>
    <source>
        <strain evidence="1 2">F363</strain>
    </source>
</reference>
<keyword evidence="2" id="KW-1185">Reference proteome</keyword>
<dbReference type="RefSeq" id="WP_311533860.1">
    <property type="nucleotide sequence ID" value="NZ_JAVRHQ010000004.1"/>
</dbReference>
<gene>
    <name evidence="1" type="ORF">RM553_05005</name>
</gene>
<evidence type="ECO:0000313" key="2">
    <source>
        <dbReference type="Proteomes" id="UP001262889"/>
    </source>
</evidence>
<name>A0ABU3C769_9FLAO</name>
<comment type="caution">
    <text evidence="1">The sequence shown here is derived from an EMBL/GenBank/DDBJ whole genome shotgun (WGS) entry which is preliminary data.</text>
</comment>
<protein>
    <submittedName>
        <fullName evidence="1">RteC domain-containing protein</fullName>
    </submittedName>
</protein>
<dbReference type="EMBL" id="JAVRHQ010000004">
    <property type="protein sequence ID" value="MDT0642186.1"/>
    <property type="molecule type" value="Genomic_DNA"/>
</dbReference>